<feature type="region of interest" description="Disordered" evidence="4">
    <location>
        <begin position="66"/>
        <end position="95"/>
    </location>
</feature>
<dbReference type="RefSeq" id="WP_229734745.1">
    <property type="nucleotide sequence ID" value="NZ_BAABKH010000007.1"/>
</dbReference>
<comment type="cofactor">
    <cofactor evidence="1">
        <name>Mg(2+)</name>
        <dbReference type="ChEBI" id="CHEBI:18420"/>
    </cofactor>
</comment>
<reference evidence="6" key="2">
    <citation type="submission" date="2020-09" db="EMBL/GenBank/DDBJ databases">
        <authorList>
            <person name="Sun Q."/>
            <person name="Zhou Y."/>
        </authorList>
    </citation>
    <scope>NUCLEOTIDE SEQUENCE</scope>
    <source>
        <strain evidence="6">CGMCC 1.12160</strain>
    </source>
</reference>
<dbReference type="CDD" id="cd18876">
    <property type="entry name" value="NUDIX_Hydrolase"/>
    <property type="match status" value="1"/>
</dbReference>
<evidence type="ECO:0000256" key="4">
    <source>
        <dbReference type="SAM" id="MobiDB-lite"/>
    </source>
</evidence>
<dbReference type="Proteomes" id="UP000605670">
    <property type="component" value="Unassembled WGS sequence"/>
</dbReference>
<dbReference type="InterPro" id="IPR015797">
    <property type="entry name" value="NUDIX_hydrolase-like_dom_sf"/>
</dbReference>
<evidence type="ECO:0000259" key="5">
    <source>
        <dbReference type="PROSITE" id="PS51462"/>
    </source>
</evidence>
<comment type="caution">
    <text evidence="6">The sequence shown here is derived from an EMBL/GenBank/DDBJ whole genome shotgun (WGS) entry which is preliminary data.</text>
</comment>
<dbReference type="EMBL" id="BMEM01000001">
    <property type="protein sequence ID" value="GGF36477.1"/>
    <property type="molecule type" value="Genomic_DNA"/>
</dbReference>
<proteinExistence type="predicted"/>
<sequence length="279" mass="30071">MPSRSPGGPGTVEVVPGVVALTGLAGLPPEEAEAVARVTALVEEAFVAGHHRVEAEVEPDDRRLRRVLQRSGLRPEGVSRGRGPRETGDGGGGGGGAAYRDLLRLARLVDDPEPGTPAAFLAMLDATLPLKRVIVQGLVHDGVGRLLLCELTYKKEWDLVGGVAEPAESPVESLAREVREELGVELPVGDLIGVDWLPPYRQWRDALLLVFDLGVHPDLAERAVLQRSELADLRWCTVEEAEGRVAPYVHRLLASLREAHETAPGHVLFLEDGLPRAAR</sequence>
<evidence type="ECO:0000256" key="2">
    <source>
        <dbReference type="ARBA" id="ARBA00022801"/>
    </source>
</evidence>
<dbReference type="PANTHER" id="PTHR43046">
    <property type="entry name" value="GDP-MANNOSE MANNOSYL HYDROLASE"/>
    <property type="match status" value="1"/>
</dbReference>
<keyword evidence="2" id="KW-0378">Hydrolase</keyword>
<keyword evidence="3" id="KW-0460">Magnesium</keyword>
<dbReference type="InterPro" id="IPR000086">
    <property type="entry name" value="NUDIX_hydrolase_dom"/>
</dbReference>
<feature type="compositionally biased region" description="Basic and acidic residues" evidence="4">
    <location>
        <begin position="77"/>
        <end position="88"/>
    </location>
</feature>
<dbReference type="Gene3D" id="3.40.630.30">
    <property type="match status" value="1"/>
</dbReference>
<dbReference type="GO" id="GO:0016787">
    <property type="term" value="F:hydrolase activity"/>
    <property type="evidence" value="ECO:0007669"/>
    <property type="project" value="UniProtKB-KW"/>
</dbReference>
<name>A0A917BD51_9MICO</name>
<dbReference type="AlphaFoldDB" id="A0A917BD51"/>
<gene>
    <name evidence="6" type="ORF">GCM10011366_00150</name>
</gene>
<evidence type="ECO:0000256" key="1">
    <source>
        <dbReference type="ARBA" id="ARBA00001946"/>
    </source>
</evidence>
<dbReference type="PANTHER" id="PTHR43046:SF12">
    <property type="entry name" value="GDP-MANNOSE MANNOSYL HYDROLASE"/>
    <property type="match status" value="1"/>
</dbReference>
<feature type="domain" description="Nudix hydrolase" evidence="5">
    <location>
        <begin position="129"/>
        <end position="258"/>
    </location>
</feature>
<evidence type="ECO:0000313" key="7">
    <source>
        <dbReference type="Proteomes" id="UP000605670"/>
    </source>
</evidence>
<dbReference type="SUPFAM" id="SSF55811">
    <property type="entry name" value="Nudix"/>
    <property type="match status" value="1"/>
</dbReference>
<protein>
    <recommendedName>
        <fullName evidence="5">Nudix hydrolase domain-containing protein</fullName>
    </recommendedName>
</protein>
<organism evidence="6 7">
    <name type="scientific">Ornithinimicrobium tianjinense</name>
    <dbReference type="NCBI Taxonomy" id="1195761"/>
    <lineage>
        <taxon>Bacteria</taxon>
        <taxon>Bacillati</taxon>
        <taxon>Actinomycetota</taxon>
        <taxon>Actinomycetes</taxon>
        <taxon>Micrococcales</taxon>
        <taxon>Ornithinimicrobiaceae</taxon>
        <taxon>Ornithinimicrobium</taxon>
    </lineage>
</organism>
<dbReference type="InterPro" id="IPR016181">
    <property type="entry name" value="Acyl_CoA_acyltransferase"/>
</dbReference>
<dbReference type="Gene3D" id="3.90.79.10">
    <property type="entry name" value="Nucleoside Triphosphate Pyrophosphohydrolase"/>
    <property type="match status" value="1"/>
</dbReference>
<evidence type="ECO:0000313" key="6">
    <source>
        <dbReference type="EMBL" id="GGF36477.1"/>
    </source>
</evidence>
<dbReference type="Pfam" id="PF00293">
    <property type="entry name" value="NUDIX"/>
    <property type="match status" value="1"/>
</dbReference>
<evidence type="ECO:0000256" key="3">
    <source>
        <dbReference type="ARBA" id="ARBA00022842"/>
    </source>
</evidence>
<dbReference type="PROSITE" id="PS51462">
    <property type="entry name" value="NUDIX"/>
    <property type="match status" value="1"/>
</dbReference>
<reference evidence="6" key="1">
    <citation type="journal article" date="2014" name="Int. J. Syst. Evol. Microbiol.">
        <title>Complete genome sequence of Corynebacterium casei LMG S-19264T (=DSM 44701T), isolated from a smear-ripened cheese.</title>
        <authorList>
            <consortium name="US DOE Joint Genome Institute (JGI-PGF)"/>
            <person name="Walter F."/>
            <person name="Albersmeier A."/>
            <person name="Kalinowski J."/>
            <person name="Ruckert C."/>
        </authorList>
    </citation>
    <scope>NUCLEOTIDE SEQUENCE</scope>
    <source>
        <strain evidence="6">CGMCC 1.12160</strain>
    </source>
</reference>
<dbReference type="SUPFAM" id="SSF55729">
    <property type="entry name" value="Acyl-CoA N-acyltransferases (Nat)"/>
    <property type="match status" value="1"/>
</dbReference>
<accession>A0A917BD51</accession>
<keyword evidence="7" id="KW-1185">Reference proteome</keyword>